<dbReference type="EMBL" id="JACGWN010000015">
    <property type="protein sequence ID" value="KAL0400613.1"/>
    <property type="molecule type" value="Genomic_DNA"/>
</dbReference>
<dbReference type="AlphaFoldDB" id="A0AAW2T7Q3"/>
<dbReference type="InterPro" id="IPR011990">
    <property type="entry name" value="TPR-like_helical_dom_sf"/>
</dbReference>
<evidence type="ECO:0000256" key="1">
    <source>
        <dbReference type="ARBA" id="ARBA00022737"/>
    </source>
</evidence>
<comment type="caution">
    <text evidence="3">The sequence shown here is derived from an EMBL/GenBank/DDBJ whole genome shotgun (WGS) entry which is preliminary data.</text>
</comment>
<dbReference type="PANTHER" id="PTHR45613:SF207">
    <property type="entry name" value="OS08G0300700 PROTEIN"/>
    <property type="match status" value="1"/>
</dbReference>
<sequence length="256" mass="29002">MSCKPDIRAYSAVIDGLCKDKMVDDALRLLSRMIDKGISPNVVTCNSIIKGLCVVGRWKDVKDLLNEMLDNKISPNVWTCNILVDAFCKEGMVEEAENVLDITMQRSICPDIVTYNALMDGYCLRGQMGYLVGGLVQYATDCSSIFLSTHDERQRDLFNQLPCKGLQPNVHIYSIIIGSLCQEGLGLLERNELYNAMPLMEEMYKKGFLADSSTTSMLLDQLQRKGKDDILMETIKNIVPKVEDLFWLLRYSFNRV</sequence>
<evidence type="ECO:0008006" key="4">
    <source>
        <dbReference type="Google" id="ProtNLM"/>
    </source>
</evidence>
<evidence type="ECO:0000313" key="3">
    <source>
        <dbReference type="EMBL" id="KAL0400613.1"/>
    </source>
</evidence>
<reference evidence="3" key="2">
    <citation type="journal article" date="2024" name="Plant">
        <title>Genomic evolution and insights into agronomic trait innovations of Sesamum species.</title>
        <authorList>
            <person name="Miao H."/>
            <person name="Wang L."/>
            <person name="Qu L."/>
            <person name="Liu H."/>
            <person name="Sun Y."/>
            <person name="Le M."/>
            <person name="Wang Q."/>
            <person name="Wei S."/>
            <person name="Zheng Y."/>
            <person name="Lin W."/>
            <person name="Duan Y."/>
            <person name="Cao H."/>
            <person name="Xiong S."/>
            <person name="Wang X."/>
            <person name="Wei L."/>
            <person name="Li C."/>
            <person name="Ma Q."/>
            <person name="Ju M."/>
            <person name="Zhao R."/>
            <person name="Li G."/>
            <person name="Mu C."/>
            <person name="Tian Q."/>
            <person name="Mei H."/>
            <person name="Zhang T."/>
            <person name="Gao T."/>
            <person name="Zhang H."/>
        </authorList>
    </citation>
    <scope>NUCLEOTIDE SEQUENCE</scope>
    <source>
        <strain evidence="3">KEN1</strain>
    </source>
</reference>
<feature type="repeat" description="PPR" evidence="2">
    <location>
        <begin position="6"/>
        <end position="40"/>
    </location>
</feature>
<dbReference type="NCBIfam" id="TIGR00756">
    <property type="entry name" value="PPR"/>
    <property type="match status" value="3"/>
</dbReference>
<dbReference type="PANTHER" id="PTHR45613">
    <property type="entry name" value="PENTATRICOPEPTIDE REPEAT-CONTAINING PROTEIN"/>
    <property type="match status" value="1"/>
</dbReference>
<dbReference type="InterPro" id="IPR002885">
    <property type="entry name" value="PPR_rpt"/>
</dbReference>
<proteinExistence type="predicted"/>
<reference evidence="3" key="1">
    <citation type="submission" date="2020-06" db="EMBL/GenBank/DDBJ databases">
        <authorList>
            <person name="Li T."/>
            <person name="Hu X."/>
            <person name="Zhang T."/>
            <person name="Song X."/>
            <person name="Zhang H."/>
            <person name="Dai N."/>
            <person name="Sheng W."/>
            <person name="Hou X."/>
            <person name="Wei L."/>
        </authorList>
    </citation>
    <scope>NUCLEOTIDE SEQUENCE</scope>
    <source>
        <strain evidence="3">KEN1</strain>
        <tissue evidence="3">Leaf</tissue>
    </source>
</reference>
<dbReference type="PROSITE" id="PS51375">
    <property type="entry name" value="PPR"/>
    <property type="match status" value="3"/>
</dbReference>
<feature type="repeat" description="PPR" evidence="2">
    <location>
        <begin position="76"/>
        <end position="110"/>
    </location>
</feature>
<accession>A0AAW2T7Q3</accession>
<protein>
    <recommendedName>
        <fullName evidence="4">Pentatricopeptide repeat-containing protein</fullName>
    </recommendedName>
</protein>
<organism evidence="3">
    <name type="scientific">Sesamum latifolium</name>
    <dbReference type="NCBI Taxonomy" id="2727402"/>
    <lineage>
        <taxon>Eukaryota</taxon>
        <taxon>Viridiplantae</taxon>
        <taxon>Streptophyta</taxon>
        <taxon>Embryophyta</taxon>
        <taxon>Tracheophyta</taxon>
        <taxon>Spermatophyta</taxon>
        <taxon>Magnoliopsida</taxon>
        <taxon>eudicotyledons</taxon>
        <taxon>Gunneridae</taxon>
        <taxon>Pentapetalae</taxon>
        <taxon>asterids</taxon>
        <taxon>lamiids</taxon>
        <taxon>Lamiales</taxon>
        <taxon>Pedaliaceae</taxon>
        <taxon>Sesamum</taxon>
    </lineage>
</organism>
<gene>
    <name evidence="3" type="ORF">Slati_4091200</name>
</gene>
<keyword evidence="1" id="KW-0677">Repeat</keyword>
<name>A0AAW2T7Q3_9LAMI</name>
<evidence type="ECO:0000256" key="2">
    <source>
        <dbReference type="PROSITE-ProRule" id="PRU00708"/>
    </source>
</evidence>
<dbReference type="Pfam" id="PF12854">
    <property type="entry name" value="PPR_1"/>
    <property type="match status" value="2"/>
</dbReference>
<dbReference type="Gene3D" id="1.25.40.10">
    <property type="entry name" value="Tetratricopeptide repeat domain"/>
    <property type="match status" value="3"/>
</dbReference>
<feature type="repeat" description="PPR" evidence="2">
    <location>
        <begin position="41"/>
        <end position="75"/>
    </location>
</feature>
<dbReference type="Pfam" id="PF13041">
    <property type="entry name" value="PPR_2"/>
    <property type="match status" value="1"/>
</dbReference>